<evidence type="ECO:0000256" key="1">
    <source>
        <dbReference type="SAM" id="MobiDB-lite"/>
    </source>
</evidence>
<feature type="compositionally biased region" description="Polar residues" evidence="1">
    <location>
        <begin position="161"/>
        <end position="181"/>
    </location>
</feature>
<dbReference type="Pfam" id="PF00188">
    <property type="entry name" value="CAP"/>
    <property type="match status" value="1"/>
</dbReference>
<feature type="domain" description="SCP" evidence="3">
    <location>
        <begin position="193"/>
        <end position="306"/>
    </location>
</feature>
<keyword evidence="2" id="KW-0732">Signal</keyword>
<proteinExistence type="predicted"/>
<dbReference type="SUPFAM" id="SSF55797">
    <property type="entry name" value="PR-1-like"/>
    <property type="match status" value="1"/>
</dbReference>
<evidence type="ECO:0000313" key="5">
    <source>
        <dbReference type="Proteomes" id="UP000679247"/>
    </source>
</evidence>
<reference evidence="4 5" key="1">
    <citation type="submission" date="2021-03" db="EMBL/GenBank/DDBJ databases">
        <title>The first data on the complete genome of the tetrodotoxin-producing bacterium.</title>
        <authorList>
            <person name="Melnikova D.I."/>
            <person name="Nijland R."/>
            <person name="Magarlamov T.Y."/>
        </authorList>
    </citation>
    <scope>NUCLEOTIDE SEQUENCE [LARGE SCALE GENOMIC DNA]</scope>
    <source>
        <strain evidence="4 5">1839</strain>
    </source>
</reference>
<dbReference type="InterPro" id="IPR014258">
    <property type="entry name" value="CAP_domain_YkwD-like"/>
</dbReference>
<evidence type="ECO:0000259" key="3">
    <source>
        <dbReference type="Pfam" id="PF00188"/>
    </source>
</evidence>
<dbReference type="PANTHER" id="PTHR31157">
    <property type="entry name" value="SCP DOMAIN-CONTAINING PROTEIN"/>
    <property type="match status" value="1"/>
</dbReference>
<dbReference type="NCBIfam" id="TIGR02909">
    <property type="entry name" value="spore_YkwD"/>
    <property type="match status" value="1"/>
</dbReference>
<sequence length="309" mass="33722">MNKKMIFSVAAAATLLMSAPGINKADAASPVQAKVESKVYHYQASNVNFEQINSILQKYMKNYYNLDLNALLQKTAIQQQAKQETAVKTPVQTEKPKTEAPAKAPVQTEKPKAEAPAKAPVQAEKPKTEAPVKAPVQTEKPKTEAPAKAPVQTEKPKAETTAPTANTQTKAPAQSNTATQAKSQVSAFEQQVLDLTNAERAKYGVPALKLDTELSKVAREKSNDMKAKGYFDHNSPTYGSPFDMMKQFGISYKTAGENIAMGQRSPQEVVTAWMNSEGHRKNILNANFTHLGVGHLADGNYWTQMFIGK</sequence>
<dbReference type="Proteomes" id="UP000679247">
    <property type="component" value="Chromosome"/>
</dbReference>
<dbReference type="PANTHER" id="PTHR31157:SF1">
    <property type="entry name" value="SCP DOMAIN-CONTAINING PROTEIN"/>
    <property type="match status" value="1"/>
</dbReference>
<evidence type="ECO:0000313" key="4">
    <source>
        <dbReference type="EMBL" id="QVY60027.1"/>
    </source>
</evidence>
<protein>
    <submittedName>
        <fullName evidence="4">Sporulation protein</fullName>
    </submittedName>
</protein>
<feature type="chain" id="PRO_5046444999" evidence="2">
    <location>
        <begin position="28"/>
        <end position="309"/>
    </location>
</feature>
<dbReference type="EMBL" id="CP071709">
    <property type="protein sequence ID" value="QVY60027.1"/>
    <property type="molecule type" value="Genomic_DNA"/>
</dbReference>
<accession>A0ABX8FA58</accession>
<organism evidence="4 5">
    <name type="scientific">Cytobacillus gottheilii</name>
    <dbReference type="NCBI Taxonomy" id="859144"/>
    <lineage>
        <taxon>Bacteria</taxon>
        <taxon>Bacillati</taxon>
        <taxon>Bacillota</taxon>
        <taxon>Bacilli</taxon>
        <taxon>Bacillales</taxon>
        <taxon>Bacillaceae</taxon>
        <taxon>Cytobacillus</taxon>
    </lineage>
</organism>
<feature type="region of interest" description="Disordered" evidence="1">
    <location>
        <begin position="86"/>
        <end position="181"/>
    </location>
</feature>
<name>A0ABX8FA58_9BACI</name>
<feature type="signal peptide" evidence="2">
    <location>
        <begin position="1"/>
        <end position="27"/>
    </location>
</feature>
<dbReference type="Gene3D" id="3.40.33.10">
    <property type="entry name" value="CAP"/>
    <property type="match status" value="1"/>
</dbReference>
<dbReference type="InterPro" id="IPR035940">
    <property type="entry name" value="CAP_sf"/>
</dbReference>
<dbReference type="InterPro" id="IPR014044">
    <property type="entry name" value="CAP_dom"/>
</dbReference>
<dbReference type="RefSeq" id="WP_214474413.1">
    <property type="nucleotide sequence ID" value="NZ_CANKUS010000028.1"/>
</dbReference>
<dbReference type="CDD" id="cd05379">
    <property type="entry name" value="CAP_bacterial"/>
    <property type="match status" value="1"/>
</dbReference>
<gene>
    <name evidence="4" type="ORF">J1899_13345</name>
</gene>
<evidence type="ECO:0000256" key="2">
    <source>
        <dbReference type="SAM" id="SignalP"/>
    </source>
</evidence>
<keyword evidence="5" id="KW-1185">Reference proteome</keyword>